<evidence type="ECO:0000313" key="3">
    <source>
        <dbReference type="EMBL" id="KAK7405120.1"/>
    </source>
</evidence>
<gene>
    <name evidence="3" type="ORF">VNO78_06316</name>
</gene>
<name>A0AAN9SSX9_PSOTE</name>
<organism evidence="3 4">
    <name type="scientific">Psophocarpus tetragonolobus</name>
    <name type="common">Winged bean</name>
    <name type="synonym">Dolichos tetragonolobus</name>
    <dbReference type="NCBI Taxonomy" id="3891"/>
    <lineage>
        <taxon>Eukaryota</taxon>
        <taxon>Viridiplantae</taxon>
        <taxon>Streptophyta</taxon>
        <taxon>Embryophyta</taxon>
        <taxon>Tracheophyta</taxon>
        <taxon>Spermatophyta</taxon>
        <taxon>Magnoliopsida</taxon>
        <taxon>eudicotyledons</taxon>
        <taxon>Gunneridae</taxon>
        <taxon>Pentapetalae</taxon>
        <taxon>rosids</taxon>
        <taxon>fabids</taxon>
        <taxon>Fabales</taxon>
        <taxon>Fabaceae</taxon>
        <taxon>Papilionoideae</taxon>
        <taxon>50 kb inversion clade</taxon>
        <taxon>NPAAA clade</taxon>
        <taxon>indigoferoid/millettioid clade</taxon>
        <taxon>Phaseoleae</taxon>
        <taxon>Psophocarpus</taxon>
    </lineage>
</organism>
<protein>
    <recommendedName>
        <fullName evidence="2">Apple domain-containing protein</fullName>
    </recommendedName>
</protein>
<dbReference type="Proteomes" id="UP001386955">
    <property type="component" value="Unassembled WGS sequence"/>
</dbReference>
<comment type="caution">
    <text evidence="3">The sequence shown here is derived from an EMBL/GenBank/DDBJ whole genome shotgun (WGS) entry which is preliminary data.</text>
</comment>
<dbReference type="EMBL" id="JAYMYS010000002">
    <property type="protein sequence ID" value="KAK7405120.1"/>
    <property type="molecule type" value="Genomic_DNA"/>
</dbReference>
<keyword evidence="4" id="KW-1185">Reference proteome</keyword>
<accession>A0AAN9SSX9</accession>
<evidence type="ECO:0000259" key="2">
    <source>
        <dbReference type="PROSITE" id="PS50948"/>
    </source>
</evidence>
<feature type="domain" description="Apple" evidence="2">
    <location>
        <begin position="13"/>
        <end position="92"/>
    </location>
</feature>
<dbReference type="PROSITE" id="PS50948">
    <property type="entry name" value="PAN"/>
    <property type="match status" value="1"/>
</dbReference>
<dbReference type="PANTHER" id="PTHR32444">
    <property type="entry name" value="BULB-TYPE LECTIN DOMAIN-CONTAINING PROTEIN"/>
    <property type="match status" value="1"/>
</dbReference>
<evidence type="ECO:0000313" key="4">
    <source>
        <dbReference type="Proteomes" id="UP001386955"/>
    </source>
</evidence>
<keyword evidence="1" id="KW-1133">Transmembrane helix</keyword>
<keyword evidence="1" id="KW-0472">Membrane</keyword>
<dbReference type="InterPro" id="IPR003609">
    <property type="entry name" value="Pan_app"/>
</dbReference>
<sequence length="144" mass="16351">MPSMIDCDTLRLCAEIFREETRLKVADTTYTWLDETVGLEECRLKCLNNCSFMAYANSDIRGAGSGCVLWFGDLIDIKQYQSGGQDLFIRMQASELEPNPLEHEHRSKREIRVIVATTIAAICVVLLLSTYLICRVQRRIVSGK</sequence>
<feature type="transmembrane region" description="Helical" evidence="1">
    <location>
        <begin position="113"/>
        <end position="134"/>
    </location>
</feature>
<dbReference type="Pfam" id="PF08276">
    <property type="entry name" value="PAN_2"/>
    <property type="match status" value="1"/>
</dbReference>
<evidence type="ECO:0000256" key="1">
    <source>
        <dbReference type="SAM" id="Phobius"/>
    </source>
</evidence>
<keyword evidence="1" id="KW-0812">Transmembrane</keyword>
<dbReference type="SMART" id="SM00473">
    <property type="entry name" value="PAN_AP"/>
    <property type="match status" value="1"/>
</dbReference>
<dbReference type="PANTHER" id="PTHR32444:SF234">
    <property type="entry name" value="RECEPTOR-LIKE SERINE_THREONINE-PROTEIN KINASE"/>
    <property type="match status" value="1"/>
</dbReference>
<reference evidence="3 4" key="1">
    <citation type="submission" date="2024-01" db="EMBL/GenBank/DDBJ databases">
        <title>The genomes of 5 underutilized Papilionoideae crops provide insights into root nodulation and disease resistanc.</title>
        <authorList>
            <person name="Jiang F."/>
        </authorList>
    </citation>
    <scope>NUCLEOTIDE SEQUENCE [LARGE SCALE GENOMIC DNA]</scope>
    <source>
        <strain evidence="3">DUOXIRENSHENG_FW03</strain>
        <tissue evidence="3">Leaves</tissue>
    </source>
</reference>
<dbReference type="CDD" id="cd01098">
    <property type="entry name" value="PAN_AP_plant"/>
    <property type="match status" value="1"/>
</dbReference>
<dbReference type="AlphaFoldDB" id="A0AAN9SSX9"/>
<proteinExistence type="predicted"/>